<dbReference type="PANTHER" id="PTHR36306">
    <property type="entry name" value="ALPHA-AMYLASE-RELATED-RELATED"/>
    <property type="match status" value="1"/>
</dbReference>
<dbReference type="AlphaFoldDB" id="T1CH02"/>
<keyword evidence="2" id="KW-0119">Carbohydrate metabolism</keyword>
<dbReference type="InterPro" id="IPR027291">
    <property type="entry name" value="Glyco_hydro_38_N_sf"/>
</dbReference>
<sequence>VHTDLRQPPAGLLALEGAVSRPTVELLERAGFKWVASSANVLHGSLQRTAAQAPQPPALDAQVFNRPYRLPGSSLIQFFREDTLSDLIGFTYATWHGDDAAHNLVDALAQLARQYAGNPGHMVLIALDGENAWEHYPSTATTSCARSTRCWRHTRRSSSRRSERAWHAG</sequence>
<dbReference type="Gene3D" id="3.20.110.10">
    <property type="entry name" value="Glycoside hydrolase 38, N terminal domain"/>
    <property type="match status" value="1"/>
</dbReference>
<keyword evidence="4" id="KW-0328">Glycosyltransferase</keyword>
<reference evidence="4" key="1">
    <citation type="submission" date="2013-08" db="EMBL/GenBank/DDBJ databases">
        <authorList>
            <person name="Mendez C."/>
            <person name="Richter M."/>
            <person name="Ferrer M."/>
            <person name="Sanchez J."/>
        </authorList>
    </citation>
    <scope>NUCLEOTIDE SEQUENCE</scope>
</reference>
<dbReference type="GO" id="GO:0005975">
    <property type="term" value="P:carbohydrate metabolic process"/>
    <property type="evidence" value="ECO:0007669"/>
    <property type="project" value="InterPro"/>
</dbReference>
<dbReference type="Pfam" id="PF03065">
    <property type="entry name" value="Glyco_hydro_57"/>
    <property type="match status" value="1"/>
</dbReference>
<dbReference type="InterPro" id="IPR004300">
    <property type="entry name" value="Glyco_hydro_57_N"/>
</dbReference>
<evidence type="ECO:0000313" key="4">
    <source>
        <dbReference type="EMBL" id="EQD81143.1"/>
    </source>
</evidence>
<comment type="similarity">
    <text evidence="1">Belongs to the glycosyl hydrolase 57 family.</text>
</comment>
<dbReference type="GO" id="GO:0016757">
    <property type="term" value="F:glycosyltransferase activity"/>
    <property type="evidence" value="ECO:0007669"/>
    <property type="project" value="UniProtKB-KW"/>
</dbReference>
<comment type="caution">
    <text evidence="4">The sequence shown here is derived from an EMBL/GenBank/DDBJ whole genome shotgun (WGS) entry which is preliminary data.</text>
</comment>
<reference evidence="4" key="2">
    <citation type="journal article" date="2014" name="ISME J.">
        <title>Microbial stratification in low pH oxic and suboxic macroscopic growths along an acid mine drainage.</title>
        <authorList>
            <person name="Mendez-Garcia C."/>
            <person name="Mesa V."/>
            <person name="Sprenger R.R."/>
            <person name="Richter M."/>
            <person name="Diez M.S."/>
            <person name="Solano J."/>
            <person name="Bargiela R."/>
            <person name="Golyshina O.V."/>
            <person name="Manteca A."/>
            <person name="Ramos J.L."/>
            <person name="Gallego J.R."/>
            <person name="Llorente I."/>
            <person name="Martins Dos Santos V.A."/>
            <person name="Jensen O.N."/>
            <person name="Pelaez A.I."/>
            <person name="Sanchez J."/>
            <person name="Ferrer M."/>
        </authorList>
    </citation>
    <scope>NUCLEOTIDE SEQUENCE</scope>
</reference>
<organism evidence="4">
    <name type="scientific">mine drainage metagenome</name>
    <dbReference type="NCBI Taxonomy" id="410659"/>
    <lineage>
        <taxon>unclassified sequences</taxon>
        <taxon>metagenomes</taxon>
        <taxon>ecological metagenomes</taxon>
    </lineage>
</organism>
<gene>
    <name evidence="4" type="ORF">B1A_00140</name>
</gene>
<dbReference type="PANTHER" id="PTHR36306:SF1">
    <property type="entry name" value="ALPHA-AMYLASE-RELATED"/>
    <property type="match status" value="1"/>
</dbReference>
<evidence type="ECO:0000259" key="3">
    <source>
        <dbReference type="Pfam" id="PF03065"/>
    </source>
</evidence>
<dbReference type="GO" id="GO:0016787">
    <property type="term" value="F:hydrolase activity"/>
    <property type="evidence" value="ECO:0007669"/>
    <property type="project" value="UniProtKB-KW"/>
</dbReference>
<keyword evidence="4" id="KW-0808">Transferase</keyword>
<protein>
    <submittedName>
        <fullName evidence="4">Glycoside hydrolase, family 57, core domain protein</fullName>
        <ecNumber evidence="4">2.4.1.-</ecNumber>
    </submittedName>
</protein>
<evidence type="ECO:0000256" key="1">
    <source>
        <dbReference type="ARBA" id="ARBA00006821"/>
    </source>
</evidence>
<feature type="domain" description="Glycoside hydrolase family 57 N-terminal" evidence="3">
    <location>
        <begin position="5"/>
        <end position="140"/>
    </location>
</feature>
<dbReference type="SUPFAM" id="SSF88713">
    <property type="entry name" value="Glycoside hydrolase/deacetylase"/>
    <property type="match status" value="1"/>
</dbReference>
<evidence type="ECO:0000256" key="2">
    <source>
        <dbReference type="ARBA" id="ARBA00023277"/>
    </source>
</evidence>
<dbReference type="EC" id="2.4.1.-" evidence="4"/>
<accession>T1CH02</accession>
<keyword evidence="4" id="KW-0378">Hydrolase</keyword>
<dbReference type="InterPro" id="IPR011330">
    <property type="entry name" value="Glyco_hydro/deAcase_b/a-brl"/>
</dbReference>
<dbReference type="EMBL" id="AUZX01000109">
    <property type="protein sequence ID" value="EQD81143.1"/>
    <property type="molecule type" value="Genomic_DNA"/>
</dbReference>
<proteinExistence type="inferred from homology"/>
<feature type="non-terminal residue" evidence="4">
    <location>
        <position position="1"/>
    </location>
</feature>
<name>T1CH02_9ZZZZ</name>
<dbReference type="InterPro" id="IPR052046">
    <property type="entry name" value="GH57_Enzymes"/>
</dbReference>